<sequence>MISFDSSALTAAIRQVTNDIGAAIDEPTLRATGFAGAEVFREQAKVNALRNKKTGTIYNNIIAKRLTEESDGDKKQAYLVTVRSGKFGADGDAFYWRFVEQGHKFVPRKPKSGKGSTWKAHRRAAELEYGSATVPAYPFMRPAYEARKADAIEVMRDKLAQKINEKMGGSK</sequence>
<dbReference type="RefSeq" id="WP_223468955.1">
    <property type="nucleotide sequence ID" value="NZ_JAFBIL020000005.1"/>
</dbReference>
<gene>
    <name evidence="1" type="ORF">I4X03_014510</name>
</gene>
<evidence type="ECO:0000313" key="2">
    <source>
        <dbReference type="Proteomes" id="UP000809349"/>
    </source>
</evidence>
<reference evidence="1 2" key="1">
    <citation type="submission" date="2021-01" db="EMBL/GenBank/DDBJ databases">
        <authorList>
            <person name="Ruan W."/>
            <person name="Khan S.A."/>
            <person name="Jeon C.O."/>
        </authorList>
    </citation>
    <scope>NUCLEOTIDE SEQUENCE [LARGE SCALE GENOMIC DNA]</scope>
    <source>
        <strain evidence="1 2">R798</strain>
    </source>
</reference>
<dbReference type="Proteomes" id="UP000809349">
    <property type="component" value="Unassembled WGS sequence"/>
</dbReference>
<keyword evidence="2" id="KW-1185">Reference proteome</keyword>
<comment type="caution">
    <text evidence="1">The sequence shown here is derived from an EMBL/GenBank/DDBJ whole genome shotgun (WGS) entry which is preliminary data.</text>
</comment>
<dbReference type="InterPro" id="IPR010064">
    <property type="entry name" value="HK97-gp10_tail"/>
</dbReference>
<accession>A0ABS7SR99</accession>
<dbReference type="NCBIfam" id="TIGR01725">
    <property type="entry name" value="phge_HK97_gp10"/>
    <property type="match status" value="1"/>
</dbReference>
<dbReference type="Pfam" id="PF04883">
    <property type="entry name" value="HK97-gp10_like"/>
    <property type="match status" value="1"/>
</dbReference>
<name>A0ABS7SR99_9BURK</name>
<proteinExistence type="predicted"/>
<evidence type="ECO:0000313" key="1">
    <source>
        <dbReference type="EMBL" id="MBZ2208474.1"/>
    </source>
</evidence>
<protein>
    <submittedName>
        <fullName evidence="1">HK97 gp10 family phage protein</fullName>
    </submittedName>
</protein>
<organism evidence="1 2">
    <name type="scientific">Massilia soli</name>
    <dbReference type="NCBI Taxonomy" id="2792854"/>
    <lineage>
        <taxon>Bacteria</taxon>
        <taxon>Pseudomonadati</taxon>
        <taxon>Pseudomonadota</taxon>
        <taxon>Betaproteobacteria</taxon>
        <taxon>Burkholderiales</taxon>
        <taxon>Oxalobacteraceae</taxon>
        <taxon>Telluria group</taxon>
        <taxon>Massilia</taxon>
    </lineage>
</organism>
<dbReference type="EMBL" id="JAFBIL020000005">
    <property type="protein sequence ID" value="MBZ2208474.1"/>
    <property type="molecule type" value="Genomic_DNA"/>
</dbReference>
<reference evidence="1 2" key="2">
    <citation type="submission" date="2021-08" db="EMBL/GenBank/DDBJ databases">
        <title>Massilia sp. R798.</title>
        <authorList>
            <person name="Baek J.H."/>
            <person name="Jung H.S."/>
            <person name="Kim K.R."/>
            <person name="Jeon C.O."/>
        </authorList>
    </citation>
    <scope>NUCLEOTIDE SEQUENCE [LARGE SCALE GENOMIC DNA]</scope>
    <source>
        <strain evidence="1 2">R798</strain>
    </source>
</reference>